<comment type="subunit">
    <text evidence="2 6">Homotetramer.</text>
</comment>
<feature type="binding site" evidence="6">
    <location>
        <position position="61"/>
    </location>
    <ligand>
        <name>substrate</name>
    </ligand>
</feature>
<feature type="binding site" evidence="6">
    <location>
        <position position="189"/>
    </location>
    <ligand>
        <name>substrate</name>
    </ligand>
</feature>
<dbReference type="InterPro" id="IPR015868">
    <property type="entry name" value="Glutaminase"/>
</dbReference>
<keyword evidence="6" id="KW-0007">Acetylation</keyword>
<evidence type="ECO:0000256" key="4">
    <source>
        <dbReference type="ARBA" id="ARBA00022801"/>
    </source>
</evidence>
<comment type="caution">
    <text evidence="7">The sequence shown here is derived from an EMBL/GenBank/DDBJ whole genome shotgun (WGS) entry which is preliminary data.</text>
</comment>
<dbReference type="NCBIfam" id="TIGR03814">
    <property type="entry name" value="Gln_ase"/>
    <property type="match status" value="1"/>
</dbReference>
<evidence type="ECO:0000313" key="8">
    <source>
        <dbReference type="Proteomes" id="UP001142078"/>
    </source>
</evidence>
<keyword evidence="4 6" id="KW-0378">Hydrolase</keyword>
<dbReference type="EMBL" id="JANJZL010000011">
    <property type="protein sequence ID" value="MCR2045064.1"/>
    <property type="molecule type" value="Genomic_DNA"/>
</dbReference>
<dbReference type="PANTHER" id="PTHR12544:SF29">
    <property type="entry name" value="GLUTAMINASE"/>
    <property type="match status" value="1"/>
</dbReference>
<dbReference type="FunFam" id="3.40.710.10:FF:000005">
    <property type="entry name" value="Glutaminase"/>
    <property type="match status" value="1"/>
</dbReference>
<name>A0A9X2MK34_9FIRM</name>
<proteinExistence type="inferred from homology"/>
<evidence type="ECO:0000256" key="6">
    <source>
        <dbReference type="HAMAP-Rule" id="MF_00313"/>
    </source>
</evidence>
<feature type="binding site" evidence="6">
    <location>
        <position position="259"/>
    </location>
    <ligand>
        <name>substrate</name>
    </ligand>
</feature>
<feature type="binding site" evidence="6">
    <location>
        <position position="158"/>
    </location>
    <ligand>
        <name>substrate</name>
    </ligand>
</feature>
<evidence type="ECO:0000256" key="1">
    <source>
        <dbReference type="ARBA" id="ARBA00011076"/>
    </source>
</evidence>
<dbReference type="AlphaFoldDB" id="A0A9X2MK34"/>
<comment type="catalytic activity">
    <reaction evidence="5 6">
        <text>L-glutamine + H2O = L-glutamate + NH4(+)</text>
        <dbReference type="Rhea" id="RHEA:15889"/>
        <dbReference type="ChEBI" id="CHEBI:15377"/>
        <dbReference type="ChEBI" id="CHEBI:28938"/>
        <dbReference type="ChEBI" id="CHEBI:29985"/>
        <dbReference type="ChEBI" id="CHEBI:58359"/>
        <dbReference type="EC" id="3.5.1.2"/>
    </reaction>
</comment>
<gene>
    <name evidence="6 7" type="primary">glsA</name>
    <name evidence="7" type="ORF">NSA23_13225</name>
</gene>
<keyword evidence="8" id="KW-1185">Reference proteome</keyword>
<dbReference type="Pfam" id="PF04960">
    <property type="entry name" value="Glutaminase"/>
    <property type="match status" value="1"/>
</dbReference>
<reference evidence="7" key="1">
    <citation type="submission" date="2022-07" db="EMBL/GenBank/DDBJ databases">
        <title>Enhanced cultured diversity of the mouse gut microbiota enables custom-made synthetic communities.</title>
        <authorList>
            <person name="Afrizal A."/>
        </authorList>
    </citation>
    <scope>NUCLEOTIDE SEQUENCE</scope>
    <source>
        <strain evidence="7">DSM 29482</strain>
    </source>
</reference>
<dbReference type="EC" id="3.5.1.2" evidence="3 6"/>
<evidence type="ECO:0000256" key="3">
    <source>
        <dbReference type="ARBA" id="ARBA00012918"/>
    </source>
</evidence>
<dbReference type="RefSeq" id="WP_257490608.1">
    <property type="nucleotide sequence ID" value="NZ_JANJZL010000011.1"/>
</dbReference>
<accession>A0A9X2MK34</accession>
<organism evidence="7 8">
    <name type="scientific">Anaerosalibacter massiliensis</name>
    <dbReference type="NCBI Taxonomy" id="1347392"/>
    <lineage>
        <taxon>Bacteria</taxon>
        <taxon>Bacillati</taxon>
        <taxon>Bacillota</taxon>
        <taxon>Tissierellia</taxon>
        <taxon>Tissierellales</taxon>
        <taxon>Sporanaerobacteraceae</taxon>
        <taxon>Anaerosalibacter</taxon>
    </lineage>
</organism>
<evidence type="ECO:0000256" key="2">
    <source>
        <dbReference type="ARBA" id="ARBA00011881"/>
    </source>
</evidence>
<dbReference type="HAMAP" id="MF_00313">
    <property type="entry name" value="Glutaminase"/>
    <property type="match status" value="1"/>
</dbReference>
<evidence type="ECO:0000313" key="7">
    <source>
        <dbReference type="EMBL" id="MCR2045064.1"/>
    </source>
</evidence>
<feature type="binding site" evidence="6">
    <location>
        <position position="113"/>
    </location>
    <ligand>
        <name>substrate</name>
    </ligand>
</feature>
<protein>
    <recommendedName>
        <fullName evidence="3 6">Glutaminase</fullName>
        <ecNumber evidence="3 6">3.5.1.2</ecNumber>
    </recommendedName>
</protein>
<feature type="binding site" evidence="6">
    <location>
        <position position="165"/>
    </location>
    <ligand>
        <name>substrate</name>
    </ligand>
</feature>
<sequence length="305" mass="33751">MKKLLDELIEKNRHLTKKGKVADYIPALKKANSKDLGICIIDMKGNIYTSGEYKTKFTIQSISKTLSLMLAIMDNGVEKVFSKVGMEPTGDAFNSMYKLEMPDVYKPLNPMINAGAIVVTSLIKGESSEEKFERILNFFRKITCNNKLNLNEEVYLSEKETGNKNVAMAYLLKDMGILEGDVEEILDIYFKQCSIEVDCIDIANIGLFLANRGKILKTGEAITTDYIARIVKTLMVTCGMYDFSGEFAIRIGIPAKSGVSGGIMASVPHRMGIGIYGPSLDEKGNSVAGYEVLEDLSKKLNLSIF</sequence>
<feature type="binding site" evidence="6">
    <location>
        <position position="241"/>
    </location>
    <ligand>
        <name>substrate</name>
    </ligand>
</feature>
<dbReference type="GO" id="GO:0006537">
    <property type="term" value="P:glutamate biosynthetic process"/>
    <property type="evidence" value="ECO:0007669"/>
    <property type="project" value="TreeGrafter"/>
</dbReference>
<dbReference type="GO" id="GO:0004359">
    <property type="term" value="F:glutaminase activity"/>
    <property type="evidence" value="ECO:0007669"/>
    <property type="project" value="UniProtKB-UniRule"/>
</dbReference>
<dbReference type="GO" id="GO:0006543">
    <property type="term" value="P:L-glutamine catabolic process"/>
    <property type="evidence" value="ECO:0007669"/>
    <property type="project" value="TreeGrafter"/>
</dbReference>
<comment type="similarity">
    <text evidence="1 6">Belongs to the glutaminase family.</text>
</comment>
<dbReference type="Gene3D" id="3.40.710.10">
    <property type="entry name" value="DD-peptidase/beta-lactamase superfamily"/>
    <property type="match status" value="1"/>
</dbReference>
<dbReference type="PANTHER" id="PTHR12544">
    <property type="entry name" value="GLUTAMINASE"/>
    <property type="match status" value="1"/>
</dbReference>
<dbReference type="SUPFAM" id="SSF56601">
    <property type="entry name" value="beta-lactamase/transpeptidase-like"/>
    <property type="match status" value="1"/>
</dbReference>
<evidence type="ECO:0000256" key="5">
    <source>
        <dbReference type="ARBA" id="ARBA00049534"/>
    </source>
</evidence>
<dbReference type="InterPro" id="IPR012338">
    <property type="entry name" value="Beta-lactam/transpept-like"/>
</dbReference>
<dbReference type="Proteomes" id="UP001142078">
    <property type="component" value="Unassembled WGS sequence"/>
</dbReference>